<gene>
    <name evidence="2" type="ORF">SAMN05216179_0032</name>
</gene>
<accession>A0A1M7IF51</accession>
<dbReference type="STRING" id="1027249.SAMN05216179_0032"/>
<name>A0A1M7IF51_9BACI</name>
<evidence type="ECO:0000256" key="1">
    <source>
        <dbReference type="SAM" id="Phobius"/>
    </source>
</evidence>
<dbReference type="Proteomes" id="UP000184184">
    <property type="component" value="Unassembled WGS sequence"/>
</dbReference>
<reference evidence="2 3" key="1">
    <citation type="submission" date="2016-11" db="EMBL/GenBank/DDBJ databases">
        <authorList>
            <person name="Jaros S."/>
            <person name="Januszkiewicz K."/>
            <person name="Wedrychowicz H."/>
        </authorList>
    </citation>
    <scope>NUCLEOTIDE SEQUENCE [LARGE SCALE GENOMIC DNA]</scope>
    <source>
        <strain evidence="2 3">CGMCC 1.10681</strain>
    </source>
</reference>
<keyword evidence="1" id="KW-0472">Membrane</keyword>
<evidence type="ECO:0000313" key="3">
    <source>
        <dbReference type="Proteomes" id="UP000184184"/>
    </source>
</evidence>
<sequence>MKCYAKSPFKILIFILVLQIVTISLSLSQVNILLAFQLIIVTFTFLCLFISFQVQIKDHSIDYQILFLKWTIYGNNIKPDQIRIIQFVRVGWTTKNATIKRRKGLPIRFIAFQPHRLYQELEQFAIAKQIPFIKSNDYQTLERKSLRENHSGLN</sequence>
<dbReference type="AlphaFoldDB" id="A0A1M7IF51"/>
<keyword evidence="3" id="KW-1185">Reference proteome</keyword>
<dbReference type="EMBL" id="FRCZ01000001">
    <property type="protein sequence ID" value="SHM39213.1"/>
    <property type="molecule type" value="Genomic_DNA"/>
</dbReference>
<keyword evidence="1" id="KW-1133">Transmembrane helix</keyword>
<feature type="transmembrane region" description="Helical" evidence="1">
    <location>
        <begin position="32"/>
        <end position="52"/>
    </location>
</feature>
<dbReference type="RefSeq" id="WP_073198532.1">
    <property type="nucleotide sequence ID" value="NZ_FRCZ01000001.1"/>
</dbReference>
<organism evidence="2 3">
    <name type="scientific">Gracilibacillus kekensis</name>
    <dbReference type="NCBI Taxonomy" id="1027249"/>
    <lineage>
        <taxon>Bacteria</taxon>
        <taxon>Bacillati</taxon>
        <taxon>Bacillota</taxon>
        <taxon>Bacilli</taxon>
        <taxon>Bacillales</taxon>
        <taxon>Bacillaceae</taxon>
        <taxon>Gracilibacillus</taxon>
    </lineage>
</organism>
<keyword evidence="1" id="KW-0812">Transmembrane</keyword>
<feature type="transmembrane region" description="Helical" evidence="1">
    <location>
        <begin position="7"/>
        <end position="26"/>
    </location>
</feature>
<evidence type="ECO:0000313" key="2">
    <source>
        <dbReference type="EMBL" id="SHM39213.1"/>
    </source>
</evidence>
<proteinExistence type="predicted"/>
<protein>
    <submittedName>
        <fullName evidence="2">Uncharacterized protein</fullName>
    </submittedName>
</protein>